<organism evidence="8 9">
    <name type="scientific">Cryptosporidium andersoni</name>
    <dbReference type="NCBI Taxonomy" id="117008"/>
    <lineage>
        <taxon>Eukaryota</taxon>
        <taxon>Sar</taxon>
        <taxon>Alveolata</taxon>
        <taxon>Apicomplexa</taxon>
        <taxon>Conoidasida</taxon>
        <taxon>Coccidia</taxon>
        <taxon>Eucoccidiorida</taxon>
        <taxon>Eimeriorina</taxon>
        <taxon>Cryptosporidiidae</taxon>
        <taxon>Cryptosporidium</taxon>
    </lineage>
</organism>
<protein>
    <recommendedName>
        <fullName evidence="7">Trafficking protein particle complex subunit</fullName>
    </recommendedName>
</protein>
<dbReference type="PANTHER" id="PTHR20902:SF0">
    <property type="entry name" value="TRAFFICKING PROTEIN PARTICLE COMPLEX SUBUNIT 5"/>
    <property type="match status" value="1"/>
</dbReference>
<dbReference type="GO" id="GO:1990071">
    <property type="term" value="C:TRAPPII protein complex"/>
    <property type="evidence" value="ECO:0007669"/>
    <property type="project" value="TreeGrafter"/>
</dbReference>
<sequence length="197" mass="22406">MLRIEKSNKKGLSQPLDRNIMKSASEVNISSFAFLFSEIVQYSLIYLKPGIRLEDRLHEMGMSVGYKVIELVAIREKANQKRETKILQILSFISQKCWKYLFGHTSDLLKGQESDDEYMINDKNLLLNKFISVPRDLEHINCGAYAAGVVQGILESAEFPANVSAHTTEDSPNNYSTTILIKFDPLVINRDKTIQSM</sequence>
<comment type="caution">
    <text evidence="8">The sequence shown here is derived from an EMBL/GenBank/DDBJ whole genome shotgun (WGS) entry which is preliminary data.</text>
</comment>
<dbReference type="EMBL" id="LRBS01000031">
    <property type="protein sequence ID" value="OII77655.1"/>
    <property type="molecule type" value="Genomic_DNA"/>
</dbReference>
<dbReference type="RefSeq" id="XP_067069501.1">
    <property type="nucleotide sequence ID" value="XM_067211706.1"/>
</dbReference>
<dbReference type="OrthoDB" id="10254842at2759"/>
<dbReference type="PANTHER" id="PTHR20902">
    <property type="entry name" value="41-2 PROTEIN ANTIGEN-RELATED"/>
    <property type="match status" value="1"/>
</dbReference>
<evidence type="ECO:0000256" key="2">
    <source>
        <dbReference type="ARBA" id="ARBA00006218"/>
    </source>
</evidence>
<dbReference type="GeneID" id="92365656"/>
<dbReference type="InterPro" id="IPR007194">
    <property type="entry name" value="TRAPP_component"/>
</dbReference>
<comment type="subcellular location">
    <subcellularLocation>
        <location evidence="1">Endoplasmic reticulum</location>
    </subcellularLocation>
    <subcellularLocation>
        <location evidence="7">Golgi apparatus</location>
        <location evidence="7">cis-Golgi network</location>
    </subcellularLocation>
</comment>
<evidence type="ECO:0000256" key="1">
    <source>
        <dbReference type="ARBA" id="ARBA00004240"/>
    </source>
</evidence>
<evidence type="ECO:0000256" key="3">
    <source>
        <dbReference type="ARBA" id="ARBA00022448"/>
    </source>
</evidence>
<keyword evidence="3 7" id="KW-0813">Transport</keyword>
<keyword evidence="5 7" id="KW-0931">ER-Golgi transport</keyword>
<reference evidence="8 9" key="1">
    <citation type="submission" date="2016-10" db="EMBL/GenBank/DDBJ databases">
        <title>Reductive evolution of mitochondrial metabolism and differential evolution of invasion-related proteins in Cryptosporidium.</title>
        <authorList>
            <person name="Liu S."/>
            <person name="Roellig D.M."/>
            <person name="Guo Y."/>
            <person name="Li N."/>
            <person name="Frace M.A."/>
            <person name="Tang K."/>
            <person name="Zhang L."/>
            <person name="Feng Y."/>
            <person name="Xiao L."/>
        </authorList>
    </citation>
    <scope>NUCLEOTIDE SEQUENCE [LARGE SCALE GENOMIC DNA]</scope>
    <source>
        <strain evidence="8">30847</strain>
    </source>
</reference>
<comment type="subunit">
    <text evidence="7">Part of the multisubunit TRAPP (transport protein particle) complex.</text>
</comment>
<keyword evidence="9" id="KW-1185">Reference proteome</keyword>
<dbReference type="AlphaFoldDB" id="A0A1J4MUA1"/>
<gene>
    <name evidence="8" type="ORF">cand_014710</name>
</gene>
<dbReference type="Proteomes" id="UP000186804">
    <property type="component" value="Unassembled WGS sequence"/>
</dbReference>
<keyword evidence="4 7" id="KW-0256">Endoplasmic reticulum</keyword>
<dbReference type="FunFam" id="3.30.1380.20:FF:000002">
    <property type="entry name" value="Trafficking protein particle complex subunit"/>
    <property type="match status" value="1"/>
</dbReference>
<dbReference type="VEuPathDB" id="CryptoDB:cand_014710"/>
<dbReference type="InterPro" id="IPR016696">
    <property type="entry name" value="TRAPP-I_su5"/>
</dbReference>
<evidence type="ECO:0000313" key="9">
    <source>
        <dbReference type="Proteomes" id="UP000186804"/>
    </source>
</evidence>
<dbReference type="GO" id="GO:0005783">
    <property type="term" value="C:endoplasmic reticulum"/>
    <property type="evidence" value="ECO:0007669"/>
    <property type="project" value="UniProtKB-SubCell"/>
</dbReference>
<accession>A0A1J4MUA1</accession>
<dbReference type="GO" id="GO:1990072">
    <property type="term" value="C:TRAPPIII protein complex"/>
    <property type="evidence" value="ECO:0007669"/>
    <property type="project" value="TreeGrafter"/>
</dbReference>
<evidence type="ECO:0000313" key="8">
    <source>
        <dbReference type="EMBL" id="OII77655.1"/>
    </source>
</evidence>
<proteinExistence type="inferred from homology"/>
<dbReference type="SUPFAM" id="SSF111126">
    <property type="entry name" value="Ligand-binding domain in the NO signalling and Golgi transport"/>
    <property type="match status" value="1"/>
</dbReference>
<dbReference type="PIRSF" id="PIRSF017479">
    <property type="entry name" value="TRAPP_I_complex_Trs31"/>
    <property type="match status" value="1"/>
</dbReference>
<dbReference type="CDD" id="cd14943">
    <property type="entry name" value="TRAPPC5_Trs31"/>
    <property type="match status" value="1"/>
</dbReference>
<evidence type="ECO:0000256" key="7">
    <source>
        <dbReference type="PIRNR" id="PIRNR017479"/>
    </source>
</evidence>
<keyword evidence="6 7" id="KW-0333">Golgi apparatus</keyword>
<dbReference type="Gene3D" id="3.30.1380.20">
    <property type="entry name" value="Trafficking protein particle complex subunit 3"/>
    <property type="match status" value="1"/>
</dbReference>
<evidence type="ECO:0000256" key="5">
    <source>
        <dbReference type="ARBA" id="ARBA00022892"/>
    </source>
</evidence>
<evidence type="ECO:0000256" key="4">
    <source>
        <dbReference type="ARBA" id="ARBA00022824"/>
    </source>
</evidence>
<name>A0A1J4MUA1_9CRYT</name>
<evidence type="ECO:0000256" key="6">
    <source>
        <dbReference type="ARBA" id="ARBA00023034"/>
    </source>
</evidence>
<comment type="similarity">
    <text evidence="2 7">Belongs to the TRAPP small subunits family. BET3 subfamily.</text>
</comment>
<dbReference type="GO" id="GO:1990070">
    <property type="term" value="C:TRAPPI protein complex"/>
    <property type="evidence" value="ECO:0007669"/>
    <property type="project" value="TreeGrafter"/>
</dbReference>
<dbReference type="InterPro" id="IPR024096">
    <property type="entry name" value="NO_sig/Golgi_transp_ligand-bd"/>
</dbReference>
<dbReference type="GO" id="GO:0006888">
    <property type="term" value="P:endoplasmic reticulum to Golgi vesicle-mediated transport"/>
    <property type="evidence" value="ECO:0007669"/>
    <property type="project" value="TreeGrafter"/>
</dbReference>
<dbReference type="Pfam" id="PF04051">
    <property type="entry name" value="TRAPP"/>
    <property type="match status" value="1"/>
</dbReference>